<dbReference type="AlphaFoldDB" id="A0A1D8D4M2"/>
<reference evidence="1" key="1">
    <citation type="submission" date="2016-09" db="EMBL/GenBank/DDBJ databases">
        <title>Genome sequence of Chlorobaculum limnaeum.</title>
        <authorList>
            <person name="Liu Z."/>
            <person name="Tank M."/>
            <person name="Bryant D.A."/>
        </authorList>
    </citation>
    <scope>NUCLEOTIDE SEQUENCE [LARGE SCALE GENOMIC DNA]</scope>
    <source>
        <strain evidence="1">DSM 1677</strain>
    </source>
</reference>
<accession>A0A1D8D4M2</accession>
<sequence>MNPDVIHPKGFREGAPDRELNQRQFQMVIASRPDKMILTRTGHFEFLKETLAGAGFTSPVEAVPAQERRALVGKFSGCYDPIVTSDFFRLPLDKKIRYAGSLASTFLKRILNKRKPCGSAFRPSTGILALVLAIAEHGRDADYVICGIGVRKRDEYLNGKQLKGRDLPQHVFADVKVLRKLARRYNLFTTEPELEHLVPRYRPA</sequence>
<dbReference type="OrthoDB" id="597321at2"/>
<evidence type="ECO:0000313" key="1">
    <source>
        <dbReference type="EMBL" id="AOS84945.1"/>
    </source>
</evidence>
<name>A0A1D8D4M2_CHLLM</name>
<protein>
    <submittedName>
        <fullName evidence="1">Uncharacterized protein</fullName>
    </submittedName>
</protein>
<evidence type="ECO:0000313" key="2">
    <source>
        <dbReference type="Proteomes" id="UP000095185"/>
    </source>
</evidence>
<gene>
    <name evidence="1" type="ORF">BIU88_00970</name>
</gene>
<dbReference type="KEGG" id="clz:BIU88_00970"/>
<organism evidence="1 2">
    <name type="scientific">Chlorobaculum limnaeum</name>
    <dbReference type="NCBI Taxonomy" id="274537"/>
    <lineage>
        <taxon>Bacteria</taxon>
        <taxon>Pseudomonadati</taxon>
        <taxon>Chlorobiota</taxon>
        <taxon>Chlorobiia</taxon>
        <taxon>Chlorobiales</taxon>
        <taxon>Chlorobiaceae</taxon>
        <taxon>Chlorobaculum</taxon>
    </lineage>
</organism>
<dbReference type="Proteomes" id="UP000095185">
    <property type="component" value="Chromosome"/>
</dbReference>
<keyword evidence="2" id="KW-1185">Reference proteome</keyword>
<dbReference type="EMBL" id="CP017305">
    <property type="protein sequence ID" value="AOS84945.1"/>
    <property type="molecule type" value="Genomic_DNA"/>
</dbReference>
<proteinExistence type="predicted"/>